<evidence type="ECO:0000313" key="5">
    <source>
        <dbReference type="Proteomes" id="UP000813444"/>
    </source>
</evidence>
<gene>
    <name evidence="4" type="ORF">B0I35DRAFT_357642</name>
</gene>
<evidence type="ECO:0000256" key="2">
    <source>
        <dbReference type="ARBA" id="ARBA00023027"/>
    </source>
</evidence>
<dbReference type="PANTHER" id="PTHR43333">
    <property type="entry name" value="2-HACID_DH_C DOMAIN-CONTAINING PROTEIN"/>
    <property type="match status" value="1"/>
</dbReference>
<dbReference type="CDD" id="cd12163">
    <property type="entry name" value="2-Hacid_dh_5"/>
    <property type="match status" value="1"/>
</dbReference>
<dbReference type="SUPFAM" id="SSF51735">
    <property type="entry name" value="NAD(P)-binding Rossmann-fold domains"/>
    <property type="match status" value="1"/>
</dbReference>
<dbReference type="GO" id="GO:0016491">
    <property type="term" value="F:oxidoreductase activity"/>
    <property type="evidence" value="ECO:0007669"/>
    <property type="project" value="UniProtKB-KW"/>
</dbReference>
<evidence type="ECO:0000313" key="4">
    <source>
        <dbReference type="EMBL" id="KAH7311315.1"/>
    </source>
</evidence>
<dbReference type="OrthoDB" id="298012at2759"/>
<evidence type="ECO:0000256" key="1">
    <source>
        <dbReference type="ARBA" id="ARBA00023002"/>
    </source>
</evidence>
<dbReference type="EMBL" id="JAGPNK010000011">
    <property type="protein sequence ID" value="KAH7311315.1"/>
    <property type="molecule type" value="Genomic_DNA"/>
</dbReference>
<accession>A0A8K0SQF6</accession>
<proteinExistence type="predicted"/>
<feature type="domain" description="D-isomer specific 2-hydroxyacid dehydrogenase NAD-binding" evidence="3">
    <location>
        <begin position="225"/>
        <end position="324"/>
    </location>
</feature>
<sequence length="360" mass="40268">MEIGKRQDSTTDVILVFTPWDAPQWWMKYMATTHPSIEVRWVNSTAPDRSLKRPEDTPLEIWDGVTILCTYEPPPAHLLRSVRFVQLTSAGSDMWVGHPTFEDEKVVFCTSNGIQPPQIAEWVIGSWLSFSHHFAKYAQDMKTGTWEAYNDSPVTDSLGARMGILGYGAIGRQCAKLGQALGMEIFAYTRTEKATPASRRDNGYNIPGTGDPEGVIPAKWFHGTSKETINDFLSQGFDILVLCLPLTSETRNLLSAEQFALLSRKKTFVSNVSRGPLIDQKALIDALTSGQIRGAALDVADPEPLPADHPLWKAPNLLITPHVSWKSVEYWTRLLDLFGKNLERMTEGKPLLNSINRKLK</sequence>
<dbReference type="Proteomes" id="UP000813444">
    <property type="component" value="Unassembled WGS sequence"/>
</dbReference>
<dbReference type="GO" id="GO:0051287">
    <property type="term" value="F:NAD binding"/>
    <property type="evidence" value="ECO:0007669"/>
    <property type="project" value="InterPro"/>
</dbReference>
<dbReference type="Pfam" id="PF02826">
    <property type="entry name" value="2-Hacid_dh_C"/>
    <property type="match status" value="2"/>
</dbReference>
<feature type="domain" description="D-isomer specific 2-hydroxyacid dehydrogenase NAD-binding" evidence="3">
    <location>
        <begin position="126"/>
        <end position="196"/>
    </location>
</feature>
<dbReference type="Gene3D" id="3.40.50.720">
    <property type="entry name" value="NAD(P)-binding Rossmann-like Domain"/>
    <property type="match status" value="2"/>
</dbReference>
<keyword evidence="1" id="KW-0560">Oxidoreductase</keyword>
<organism evidence="4 5">
    <name type="scientific">Stachybotrys elegans</name>
    <dbReference type="NCBI Taxonomy" id="80388"/>
    <lineage>
        <taxon>Eukaryota</taxon>
        <taxon>Fungi</taxon>
        <taxon>Dikarya</taxon>
        <taxon>Ascomycota</taxon>
        <taxon>Pezizomycotina</taxon>
        <taxon>Sordariomycetes</taxon>
        <taxon>Hypocreomycetidae</taxon>
        <taxon>Hypocreales</taxon>
        <taxon>Stachybotryaceae</taxon>
        <taxon>Stachybotrys</taxon>
    </lineage>
</organism>
<name>A0A8K0SQF6_9HYPO</name>
<dbReference type="InterPro" id="IPR006140">
    <property type="entry name" value="D-isomer_DH_NAD-bd"/>
</dbReference>
<keyword evidence="2" id="KW-0520">NAD</keyword>
<dbReference type="InterPro" id="IPR036291">
    <property type="entry name" value="NAD(P)-bd_dom_sf"/>
</dbReference>
<dbReference type="PANTHER" id="PTHR43333:SF1">
    <property type="entry name" value="D-ISOMER SPECIFIC 2-HYDROXYACID DEHYDROGENASE NAD-BINDING DOMAIN-CONTAINING PROTEIN"/>
    <property type="match status" value="1"/>
</dbReference>
<comment type="caution">
    <text evidence="4">The sequence shown here is derived from an EMBL/GenBank/DDBJ whole genome shotgun (WGS) entry which is preliminary data.</text>
</comment>
<reference evidence="4" key="1">
    <citation type="journal article" date="2021" name="Nat. Commun.">
        <title>Genetic determinants of endophytism in the Arabidopsis root mycobiome.</title>
        <authorList>
            <person name="Mesny F."/>
            <person name="Miyauchi S."/>
            <person name="Thiergart T."/>
            <person name="Pickel B."/>
            <person name="Atanasova L."/>
            <person name="Karlsson M."/>
            <person name="Huettel B."/>
            <person name="Barry K.W."/>
            <person name="Haridas S."/>
            <person name="Chen C."/>
            <person name="Bauer D."/>
            <person name="Andreopoulos W."/>
            <person name="Pangilinan J."/>
            <person name="LaButti K."/>
            <person name="Riley R."/>
            <person name="Lipzen A."/>
            <person name="Clum A."/>
            <person name="Drula E."/>
            <person name="Henrissat B."/>
            <person name="Kohler A."/>
            <person name="Grigoriev I.V."/>
            <person name="Martin F.M."/>
            <person name="Hacquard S."/>
        </authorList>
    </citation>
    <scope>NUCLEOTIDE SEQUENCE</scope>
    <source>
        <strain evidence="4">MPI-CAGE-CH-0235</strain>
    </source>
</reference>
<protein>
    <submittedName>
        <fullName evidence="4">D-isomer specific 2-hydroxyacid dehydrogenase</fullName>
    </submittedName>
</protein>
<keyword evidence="5" id="KW-1185">Reference proteome</keyword>
<dbReference type="AlphaFoldDB" id="A0A8K0SQF6"/>
<evidence type="ECO:0000259" key="3">
    <source>
        <dbReference type="Pfam" id="PF02826"/>
    </source>
</evidence>